<feature type="transmembrane region" description="Helical" evidence="1">
    <location>
        <begin position="108"/>
        <end position="125"/>
    </location>
</feature>
<accession>A0A6P6A5L9</accession>
<dbReference type="GeneID" id="111306410"/>
<reference evidence="4" key="1">
    <citation type="submission" date="2025-08" db="UniProtKB">
        <authorList>
            <consortium name="RefSeq"/>
        </authorList>
    </citation>
    <scope>IDENTIFICATION</scope>
    <source>
        <tissue evidence="4">Fruit stalk</tissue>
    </source>
</reference>
<dbReference type="RefSeq" id="XP_022760021.1">
    <property type="nucleotide sequence ID" value="XM_022904286.1"/>
</dbReference>
<evidence type="ECO:0000256" key="1">
    <source>
        <dbReference type="SAM" id="Phobius"/>
    </source>
</evidence>
<protein>
    <submittedName>
        <fullName evidence="4">Uncharacterized protein LOC111306410</fullName>
    </submittedName>
</protein>
<keyword evidence="1" id="KW-0812">Transmembrane</keyword>
<dbReference type="KEGG" id="dzi:111306410"/>
<evidence type="ECO:0000313" key="4">
    <source>
        <dbReference type="RefSeq" id="XP_022760021.1"/>
    </source>
</evidence>
<dbReference type="Proteomes" id="UP000515121">
    <property type="component" value="Unplaced"/>
</dbReference>
<keyword evidence="1" id="KW-0472">Membrane</keyword>
<dbReference type="AlphaFoldDB" id="A0A6P6A5L9"/>
<keyword evidence="2" id="KW-0732">Signal</keyword>
<feature type="chain" id="PRO_5028339965" evidence="2">
    <location>
        <begin position="27"/>
        <end position="222"/>
    </location>
</feature>
<keyword evidence="1" id="KW-1133">Transmembrane helix</keyword>
<feature type="signal peptide" evidence="2">
    <location>
        <begin position="1"/>
        <end position="26"/>
    </location>
</feature>
<dbReference type="OrthoDB" id="999922at2759"/>
<sequence>MSTKGFLVLLLPEPLTWLWLRIGLEGENNGISRVERVNTLTRSLSSRIESLCYWLKPRTRQNNNTKEEIFKPTPRKNMEQHKRSCRQGTKKVLLGMSNKSGGSGIEGVVVWGGALAIASLVAFTIKKGSRKDGNKDTTNLAAIDSCRKEEHETEGLSFILQEDSSSTLHQNSCCTNHGTSEIGITQIEACELVSIQSLITSVTRPHSIAAFATFFFNFYIKS</sequence>
<evidence type="ECO:0000256" key="2">
    <source>
        <dbReference type="SAM" id="SignalP"/>
    </source>
</evidence>
<gene>
    <name evidence="4" type="primary">LOC111306410</name>
</gene>
<evidence type="ECO:0000313" key="3">
    <source>
        <dbReference type="Proteomes" id="UP000515121"/>
    </source>
</evidence>
<keyword evidence="3" id="KW-1185">Reference proteome</keyword>
<organism evidence="3 4">
    <name type="scientific">Durio zibethinus</name>
    <name type="common">Durian</name>
    <dbReference type="NCBI Taxonomy" id="66656"/>
    <lineage>
        <taxon>Eukaryota</taxon>
        <taxon>Viridiplantae</taxon>
        <taxon>Streptophyta</taxon>
        <taxon>Embryophyta</taxon>
        <taxon>Tracheophyta</taxon>
        <taxon>Spermatophyta</taxon>
        <taxon>Magnoliopsida</taxon>
        <taxon>eudicotyledons</taxon>
        <taxon>Gunneridae</taxon>
        <taxon>Pentapetalae</taxon>
        <taxon>rosids</taxon>
        <taxon>malvids</taxon>
        <taxon>Malvales</taxon>
        <taxon>Malvaceae</taxon>
        <taxon>Helicteroideae</taxon>
        <taxon>Durio</taxon>
    </lineage>
</organism>
<proteinExistence type="predicted"/>
<name>A0A6P6A5L9_DURZI</name>